<gene>
    <name evidence="2" type="ORF">Aca07nite_37170</name>
</gene>
<organism evidence="2">
    <name type="scientific">Actinoplanes campanulatus</name>
    <dbReference type="NCBI Taxonomy" id="113559"/>
    <lineage>
        <taxon>Bacteria</taxon>
        <taxon>Bacillati</taxon>
        <taxon>Actinomycetota</taxon>
        <taxon>Actinomycetes</taxon>
        <taxon>Micromonosporales</taxon>
        <taxon>Micromonosporaceae</taxon>
        <taxon>Actinoplanes</taxon>
    </lineage>
</organism>
<name>A0ABQ3WJP0_9ACTN</name>
<accession>A0ABQ3WJP0</accession>
<protein>
    <submittedName>
        <fullName evidence="2">Uncharacterized protein</fullName>
    </submittedName>
</protein>
<comment type="caution">
    <text evidence="2">The sequence shown here is derived from an EMBL/GenBank/DDBJ whole genome shotgun (WGS) entry which is preliminary data.</text>
</comment>
<reference evidence="2" key="1">
    <citation type="submission" date="2021-01" db="EMBL/GenBank/DDBJ databases">
        <title>Whole genome shotgun sequence of Actinoplanes capillaceus NBRC 16408.</title>
        <authorList>
            <person name="Komaki H."/>
            <person name="Tamura T."/>
        </authorList>
    </citation>
    <scope>NUCLEOTIDE SEQUENCE [LARGE SCALE GENOMIC DNA]</scope>
    <source>
        <strain evidence="2">NBRC 16408</strain>
    </source>
</reference>
<evidence type="ECO:0000313" key="2">
    <source>
        <dbReference type="EMBL" id="GID46442.1"/>
    </source>
</evidence>
<proteinExistence type="predicted"/>
<sequence>MRPPASERAAAWTRHIRGRWAAPAVTGAVGRKASRAAGESCAQHDRLLERDATAGTGGGWPRQRPAGPAGPPIYARRVRHRPEWQQAGRLGGTALAFGDGGTRTGKRVSAWQ</sequence>
<feature type="region of interest" description="Disordered" evidence="1">
    <location>
        <begin position="51"/>
        <end position="112"/>
    </location>
</feature>
<dbReference type="EMBL" id="BOMF01000073">
    <property type="protein sequence ID" value="GID46442.1"/>
    <property type="molecule type" value="Genomic_DNA"/>
</dbReference>
<evidence type="ECO:0000256" key="1">
    <source>
        <dbReference type="SAM" id="MobiDB-lite"/>
    </source>
</evidence>